<feature type="compositionally biased region" description="Low complexity" evidence="1">
    <location>
        <begin position="23"/>
        <end position="37"/>
    </location>
</feature>
<reference evidence="2 3" key="1">
    <citation type="journal article" date="2018" name="Sci. Rep.">
        <title>Genome sequence of the cauliflower mushroom Sparassis crispa (Hanabiratake) and its association with beneficial usage.</title>
        <authorList>
            <person name="Kiyama R."/>
            <person name="Furutani Y."/>
            <person name="Kawaguchi K."/>
            <person name="Nakanishi T."/>
        </authorList>
    </citation>
    <scope>NUCLEOTIDE SEQUENCE [LARGE SCALE GENOMIC DNA]</scope>
</reference>
<evidence type="ECO:0000313" key="3">
    <source>
        <dbReference type="Proteomes" id="UP000287166"/>
    </source>
</evidence>
<feature type="region of interest" description="Disordered" evidence="1">
    <location>
        <begin position="108"/>
        <end position="202"/>
    </location>
</feature>
<keyword evidence="3" id="KW-1185">Reference proteome</keyword>
<comment type="caution">
    <text evidence="2">The sequence shown here is derived from an EMBL/GenBank/DDBJ whole genome shotgun (WGS) entry which is preliminary data.</text>
</comment>
<evidence type="ECO:0000256" key="1">
    <source>
        <dbReference type="SAM" id="MobiDB-lite"/>
    </source>
</evidence>
<feature type="compositionally biased region" description="Basic and acidic residues" evidence="1">
    <location>
        <begin position="124"/>
        <end position="142"/>
    </location>
</feature>
<feature type="region of interest" description="Disordered" evidence="1">
    <location>
        <begin position="1"/>
        <end position="37"/>
    </location>
</feature>
<sequence>MSDKVDAEVSVSPVQCPKSSTETDVVSTSRPPSSDTRTSLLKEIEDLKHEHAHTQANAMQLVVDIRAMRKCLDESEQDTEELSQIVDATADAVDSLCAEVIADTPTLSPYAHEDTAASAPLEKSTSEIARKRKSPEERNAERRAKRVRLTYKHSNAPTDGGTVARPASKHALSGEREQSQSPKRAHLQPSGMPPPAPSGLRDRDASCIYSTIGKRLAPAEFTEKDARTNKKAREDQPNVVLHIKIPARKLNDEQAKVVHIKLFAKAKDWKAIREIECHCSQDGSLNLLQVAAQLGVHGKCRVVDPHNFRPFHEYAPGIVESGDVETLTKDQHGGAHENGSARKRAPAQKRALRGSPQGIEVGEEKGGDDGTGAEEGDGVDNDNGEEGMGEEEEADTAMEELADIAGMMEI</sequence>
<dbReference type="OrthoDB" id="2815938at2759"/>
<name>A0A401GTJ3_9APHY</name>
<accession>A0A401GTJ3</accession>
<feature type="compositionally biased region" description="Acidic residues" evidence="1">
    <location>
        <begin position="371"/>
        <end position="402"/>
    </location>
</feature>
<dbReference type="InParanoid" id="A0A401GTJ3"/>
<feature type="region of interest" description="Disordered" evidence="1">
    <location>
        <begin position="329"/>
        <end position="410"/>
    </location>
</feature>
<protein>
    <submittedName>
        <fullName evidence="2">Uncharacterized protein</fullName>
    </submittedName>
</protein>
<feature type="compositionally biased region" description="Basic residues" evidence="1">
    <location>
        <begin position="341"/>
        <end position="352"/>
    </location>
</feature>
<dbReference type="AlphaFoldDB" id="A0A401GTJ3"/>
<gene>
    <name evidence="2" type="ORF">SCP_0800620</name>
</gene>
<organism evidence="2 3">
    <name type="scientific">Sparassis crispa</name>
    <dbReference type="NCBI Taxonomy" id="139825"/>
    <lineage>
        <taxon>Eukaryota</taxon>
        <taxon>Fungi</taxon>
        <taxon>Dikarya</taxon>
        <taxon>Basidiomycota</taxon>
        <taxon>Agaricomycotina</taxon>
        <taxon>Agaricomycetes</taxon>
        <taxon>Polyporales</taxon>
        <taxon>Sparassidaceae</taxon>
        <taxon>Sparassis</taxon>
    </lineage>
</organism>
<evidence type="ECO:0000313" key="2">
    <source>
        <dbReference type="EMBL" id="GBE85545.1"/>
    </source>
</evidence>
<dbReference type="Proteomes" id="UP000287166">
    <property type="component" value="Unassembled WGS sequence"/>
</dbReference>
<proteinExistence type="predicted"/>
<dbReference type="GeneID" id="38782462"/>
<dbReference type="RefSeq" id="XP_027616458.1">
    <property type="nucleotide sequence ID" value="XM_027760657.1"/>
</dbReference>
<dbReference type="EMBL" id="BFAD01000008">
    <property type="protein sequence ID" value="GBE85545.1"/>
    <property type="molecule type" value="Genomic_DNA"/>
</dbReference>